<keyword evidence="6 10" id="KW-0456">Lyase</keyword>
<dbReference type="InterPro" id="IPR001765">
    <property type="entry name" value="Carbonic_anhydrase"/>
</dbReference>
<evidence type="ECO:0000256" key="1">
    <source>
        <dbReference type="ARBA" id="ARBA00006217"/>
    </source>
</evidence>
<keyword evidence="5 9" id="KW-0862">Zinc</keyword>
<reference evidence="11" key="1">
    <citation type="journal article" date="2014" name="Int. J. Syst. Evol. Microbiol.">
        <title>Complete genome sequence of Corynebacterium casei LMG S-19264T (=DSM 44701T), isolated from a smear-ripened cheese.</title>
        <authorList>
            <consortium name="US DOE Joint Genome Institute (JGI-PGF)"/>
            <person name="Walter F."/>
            <person name="Albersmeier A."/>
            <person name="Kalinowski J."/>
            <person name="Ruckert C."/>
        </authorList>
    </citation>
    <scope>NUCLEOTIDE SEQUENCE</scope>
    <source>
        <strain evidence="11">CGMCC 1.15725</strain>
    </source>
</reference>
<evidence type="ECO:0000256" key="2">
    <source>
        <dbReference type="ARBA" id="ARBA00012925"/>
    </source>
</evidence>
<dbReference type="GO" id="GO:0008270">
    <property type="term" value="F:zinc ion binding"/>
    <property type="evidence" value="ECO:0007669"/>
    <property type="project" value="UniProtKB-UniRule"/>
</dbReference>
<evidence type="ECO:0000256" key="9">
    <source>
        <dbReference type="PIRSR" id="PIRSR601765-1"/>
    </source>
</evidence>
<dbReference type="SUPFAM" id="SSF53056">
    <property type="entry name" value="beta-carbonic anhydrase, cab"/>
    <property type="match status" value="1"/>
</dbReference>
<dbReference type="Pfam" id="PF00484">
    <property type="entry name" value="Pro_CA"/>
    <property type="match status" value="1"/>
</dbReference>
<keyword evidence="12" id="KW-1185">Reference proteome</keyword>
<comment type="caution">
    <text evidence="11">The sequence shown here is derived from an EMBL/GenBank/DDBJ whole genome shotgun (WGS) entry which is preliminary data.</text>
</comment>
<feature type="binding site" evidence="9">
    <location>
        <position position="41"/>
    </location>
    <ligand>
        <name>Zn(2+)</name>
        <dbReference type="ChEBI" id="CHEBI:29105"/>
    </ligand>
</feature>
<dbReference type="EC" id="4.2.1.1" evidence="2 10"/>
<reference evidence="11" key="2">
    <citation type="submission" date="2020-09" db="EMBL/GenBank/DDBJ databases">
        <authorList>
            <person name="Sun Q."/>
            <person name="Zhou Y."/>
        </authorList>
    </citation>
    <scope>NUCLEOTIDE SEQUENCE</scope>
    <source>
        <strain evidence="11">CGMCC 1.15725</strain>
    </source>
</reference>
<name>A0A8J2YWN8_9PROT</name>
<dbReference type="PROSITE" id="PS00704">
    <property type="entry name" value="PROK_CO2_ANHYDRASE_1"/>
    <property type="match status" value="1"/>
</dbReference>
<dbReference type="InterPro" id="IPR045066">
    <property type="entry name" value="Beta_CA_cladeB"/>
</dbReference>
<dbReference type="PANTHER" id="PTHR11002">
    <property type="entry name" value="CARBONIC ANHYDRASE"/>
    <property type="match status" value="1"/>
</dbReference>
<dbReference type="Gene3D" id="3.40.1050.10">
    <property type="entry name" value="Carbonic anhydrase"/>
    <property type="match status" value="1"/>
</dbReference>
<evidence type="ECO:0000256" key="7">
    <source>
        <dbReference type="ARBA" id="ARBA00031969"/>
    </source>
</evidence>
<accession>A0A8J2YWN8</accession>
<dbReference type="AlphaFoldDB" id="A0A8J2YWN8"/>
<dbReference type="CDD" id="cd00884">
    <property type="entry name" value="beta_CA_cladeB"/>
    <property type="match status" value="1"/>
</dbReference>
<sequence length="193" mass="21599">MERLIEGYRRFRETYWVQNKDVFEALAAGQSPRAMVITCADSRVDPQLIFDAKPGEIFCVRNVAALVPPYKTDSFHHGTSAAIEFAVRSLEVEHVIVLGHAQCGGIRALLAGGDQGDFIGRWMEIAAKAREQALVAAQTSHEGAQHLCERESIKVAVDNLMTFPWVVERVQAGRLKLHGWHFDFELGELERVV</sequence>
<dbReference type="RefSeq" id="WP_189049419.1">
    <property type="nucleotide sequence ID" value="NZ_BMJQ01000011.1"/>
</dbReference>
<feature type="binding site" evidence="9">
    <location>
        <position position="103"/>
    </location>
    <ligand>
        <name>Zn(2+)</name>
        <dbReference type="ChEBI" id="CHEBI:29105"/>
    </ligand>
</feature>
<evidence type="ECO:0000256" key="5">
    <source>
        <dbReference type="ARBA" id="ARBA00022833"/>
    </source>
</evidence>
<dbReference type="GO" id="GO:0015976">
    <property type="term" value="P:carbon utilization"/>
    <property type="evidence" value="ECO:0007669"/>
    <property type="project" value="InterPro"/>
</dbReference>
<dbReference type="EMBL" id="BMJQ01000011">
    <property type="protein sequence ID" value="GGF31447.1"/>
    <property type="molecule type" value="Genomic_DNA"/>
</dbReference>
<dbReference type="SMART" id="SM00947">
    <property type="entry name" value="Pro_CA"/>
    <property type="match status" value="1"/>
</dbReference>
<evidence type="ECO:0000313" key="12">
    <source>
        <dbReference type="Proteomes" id="UP000646365"/>
    </source>
</evidence>
<comment type="function">
    <text evidence="10">Reversible hydration of carbon dioxide.</text>
</comment>
<evidence type="ECO:0000256" key="3">
    <source>
        <dbReference type="ARBA" id="ARBA00014628"/>
    </source>
</evidence>
<feature type="binding site" evidence="9">
    <location>
        <position position="100"/>
    </location>
    <ligand>
        <name>Zn(2+)</name>
        <dbReference type="ChEBI" id="CHEBI:29105"/>
    </ligand>
</feature>
<dbReference type="PANTHER" id="PTHR11002:SF76">
    <property type="entry name" value="CARBONIC ANHYDRASE"/>
    <property type="match status" value="1"/>
</dbReference>
<dbReference type="InterPro" id="IPR036874">
    <property type="entry name" value="Carbonic_anhydrase_sf"/>
</dbReference>
<dbReference type="FunFam" id="3.40.1050.10:FF:000003">
    <property type="entry name" value="Carbonic anhydrase"/>
    <property type="match status" value="1"/>
</dbReference>
<dbReference type="PROSITE" id="PS00705">
    <property type="entry name" value="PROK_CO2_ANHYDRASE_2"/>
    <property type="match status" value="1"/>
</dbReference>
<comment type="catalytic activity">
    <reaction evidence="8 10">
        <text>hydrogencarbonate + H(+) = CO2 + H2O</text>
        <dbReference type="Rhea" id="RHEA:10748"/>
        <dbReference type="ChEBI" id="CHEBI:15377"/>
        <dbReference type="ChEBI" id="CHEBI:15378"/>
        <dbReference type="ChEBI" id="CHEBI:16526"/>
        <dbReference type="ChEBI" id="CHEBI:17544"/>
        <dbReference type="EC" id="4.2.1.1"/>
    </reaction>
</comment>
<protein>
    <recommendedName>
        <fullName evidence="3 10">Carbonic anhydrase</fullName>
        <ecNumber evidence="2 10">4.2.1.1</ecNumber>
    </recommendedName>
    <alternativeName>
        <fullName evidence="7 10">Carbonate dehydratase</fullName>
    </alternativeName>
</protein>
<dbReference type="GO" id="GO:0004089">
    <property type="term" value="F:carbonate dehydratase activity"/>
    <property type="evidence" value="ECO:0007669"/>
    <property type="project" value="UniProtKB-UniRule"/>
</dbReference>
<organism evidence="11 12">
    <name type="scientific">Aliidongia dinghuensis</name>
    <dbReference type="NCBI Taxonomy" id="1867774"/>
    <lineage>
        <taxon>Bacteria</taxon>
        <taxon>Pseudomonadati</taxon>
        <taxon>Pseudomonadota</taxon>
        <taxon>Alphaproteobacteria</taxon>
        <taxon>Rhodospirillales</taxon>
        <taxon>Dongiaceae</taxon>
        <taxon>Aliidongia</taxon>
    </lineage>
</organism>
<feature type="binding site" evidence="9">
    <location>
        <position position="39"/>
    </location>
    <ligand>
        <name>Zn(2+)</name>
        <dbReference type="ChEBI" id="CHEBI:29105"/>
    </ligand>
</feature>
<evidence type="ECO:0000256" key="10">
    <source>
        <dbReference type="RuleBase" id="RU003956"/>
    </source>
</evidence>
<dbReference type="Proteomes" id="UP000646365">
    <property type="component" value="Unassembled WGS sequence"/>
</dbReference>
<comment type="similarity">
    <text evidence="1 10">Belongs to the beta-class carbonic anhydrase family.</text>
</comment>
<dbReference type="InterPro" id="IPR015892">
    <property type="entry name" value="Carbonic_anhydrase_CS"/>
</dbReference>
<keyword evidence="4 9" id="KW-0479">Metal-binding</keyword>
<evidence type="ECO:0000256" key="4">
    <source>
        <dbReference type="ARBA" id="ARBA00022723"/>
    </source>
</evidence>
<evidence type="ECO:0000313" key="11">
    <source>
        <dbReference type="EMBL" id="GGF31447.1"/>
    </source>
</evidence>
<evidence type="ECO:0000256" key="8">
    <source>
        <dbReference type="ARBA" id="ARBA00048348"/>
    </source>
</evidence>
<gene>
    <name evidence="11" type="primary">cynT</name>
    <name evidence="11" type="ORF">GCM10011611_42030</name>
</gene>
<proteinExistence type="inferred from homology"/>
<comment type="cofactor">
    <cofactor evidence="9">
        <name>Zn(2+)</name>
        <dbReference type="ChEBI" id="CHEBI:29105"/>
    </cofactor>
    <text evidence="9">Binds 1 zinc ion per subunit.</text>
</comment>
<evidence type="ECO:0000256" key="6">
    <source>
        <dbReference type="ARBA" id="ARBA00023239"/>
    </source>
</evidence>